<keyword evidence="12" id="KW-1133">Transmembrane helix</keyword>
<organism evidence="18 19">
    <name type="scientific">Caenorhabditis auriculariae</name>
    <dbReference type="NCBI Taxonomy" id="2777116"/>
    <lineage>
        <taxon>Eukaryota</taxon>
        <taxon>Metazoa</taxon>
        <taxon>Ecdysozoa</taxon>
        <taxon>Nematoda</taxon>
        <taxon>Chromadorea</taxon>
        <taxon>Rhabditida</taxon>
        <taxon>Rhabditina</taxon>
        <taxon>Rhabditomorpha</taxon>
        <taxon>Rhabditoidea</taxon>
        <taxon>Rhabditidae</taxon>
        <taxon>Peloderinae</taxon>
        <taxon>Caenorhabditis</taxon>
    </lineage>
</organism>
<keyword evidence="12" id="KW-0812">Transmembrane</keyword>
<feature type="transmembrane region" description="Helical" evidence="12">
    <location>
        <begin position="7"/>
        <end position="26"/>
    </location>
</feature>
<feature type="region of interest" description="Disordered" evidence="11">
    <location>
        <begin position="40"/>
        <end position="119"/>
    </location>
</feature>
<evidence type="ECO:0000259" key="15">
    <source>
        <dbReference type="Pfam" id="PF09334"/>
    </source>
</evidence>
<dbReference type="GO" id="GO:0004823">
    <property type="term" value="F:leucine-tRNA ligase activity"/>
    <property type="evidence" value="ECO:0007669"/>
    <property type="project" value="UniProtKB-EC"/>
</dbReference>
<dbReference type="InterPro" id="IPR009008">
    <property type="entry name" value="Val/Leu/Ile-tRNA-synth_edit"/>
</dbReference>
<comment type="catalytic activity">
    <reaction evidence="9">
        <text>tRNA(Leu) + L-leucine + ATP = L-leucyl-tRNA(Leu) + AMP + diphosphate</text>
        <dbReference type="Rhea" id="RHEA:11688"/>
        <dbReference type="Rhea" id="RHEA-COMP:9613"/>
        <dbReference type="Rhea" id="RHEA-COMP:9622"/>
        <dbReference type="ChEBI" id="CHEBI:30616"/>
        <dbReference type="ChEBI" id="CHEBI:33019"/>
        <dbReference type="ChEBI" id="CHEBI:57427"/>
        <dbReference type="ChEBI" id="CHEBI:78442"/>
        <dbReference type="ChEBI" id="CHEBI:78494"/>
        <dbReference type="ChEBI" id="CHEBI:456215"/>
        <dbReference type="EC" id="6.1.1.4"/>
    </reaction>
</comment>
<evidence type="ECO:0000256" key="1">
    <source>
        <dbReference type="ARBA" id="ARBA00005594"/>
    </source>
</evidence>
<evidence type="ECO:0000256" key="2">
    <source>
        <dbReference type="ARBA" id="ARBA00013164"/>
    </source>
</evidence>
<dbReference type="Pfam" id="PF09334">
    <property type="entry name" value="tRNA-synt_1g"/>
    <property type="match status" value="1"/>
</dbReference>
<keyword evidence="12" id="KW-0472">Membrane</keyword>
<dbReference type="Gene3D" id="3.90.740.10">
    <property type="entry name" value="Valyl/Leucyl/Isoleucyl-tRNA synthetase, editing domain"/>
    <property type="match status" value="1"/>
</dbReference>
<dbReference type="FunFam" id="3.90.740.10:FF:000001">
    <property type="entry name" value="Leucine--tRNA ligase, cytoplasmic"/>
    <property type="match status" value="1"/>
</dbReference>
<dbReference type="Pfam" id="PF08264">
    <property type="entry name" value="Anticodon_1"/>
    <property type="match status" value="1"/>
</dbReference>
<reference evidence="18" key="1">
    <citation type="submission" date="2020-10" db="EMBL/GenBank/DDBJ databases">
        <authorList>
            <person name="Kikuchi T."/>
        </authorList>
    </citation>
    <scope>NUCLEOTIDE SEQUENCE</scope>
    <source>
        <strain evidence="18">NKZ352</strain>
    </source>
</reference>
<dbReference type="InterPro" id="IPR004493">
    <property type="entry name" value="Leu-tRNA-synth_Ia_arc/euk"/>
</dbReference>
<keyword evidence="6 10" id="KW-0648">Protein biosynthesis</keyword>
<dbReference type="GO" id="GO:0006429">
    <property type="term" value="P:leucyl-tRNA aminoacylation"/>
    <property type="evidence" value="ECO:0007669"/>
    <property type="project" value="InterPro"/>
</dbReference>
<dbReference type="EC" id="6.1.1.4" evidence="2"/>
<dbReference type="Pfam" id="PF24810">
    <property type="entry name" value="RBD_LARS1"/>
    <property type="match status" value="1"/>
</dbReference>
<dbReference type="Pfam" id="PF00133">
    <property type="entry name" value="tRNA-synt_1"/>
    <property type="match status" value="1"/>
</dbReference>
<accession>A0A8S1H4R2</accession>
<evidence type="ECO:0000256" key="6">
    <source>
        <dbReference type="ARBA" id="ARBA00022917"/>
    </source>
</evidence>
<name>A0A8S1H4R2_9PELO</name>
<dbReference type="InterPro" id="IPR013155">
    <property type="entry name" value="M/V/L/I-tRNA-synth_anticd-bd"/>
</dbReference>
<dbReference type="PANTHER" id="PTHR45794:SF1">
    <property type="entry name" value="LEUCINE--TRNA LIGASE, CYTOPLASMIC"/>
    <property type="match status" value="1"/>
</dbReference>
<dbReference type="GO" id="GO:0005524">
    <property type="term" value="F:ATP binding"/>
    <property type="evidence" value="ECO:0007669"/>
    <property type="project" value="UniProtKB-KW"/>
</dbReference>
<dbReference type="FunFam" id="1.10.730.10:FF:000020">
    <property type="entry name" value="Leucine--tRNA ligase cytoplasmic"/>
    <property type="match status" value="1"/>
</dbReference>
<dbReference type="EMBL" id="CAJGYM010000008">
    <property type="protein sequence ID" value="CAD6188440.1"/>
    <property type="molecule type" value="Genomic_DNA"/>
</dbReference>
<dbReference type="PANTHER" id="PTHR45794">
    <property type="entry name" value="LEUCYL-TRNA SYNTHETASE"/>
    <property type="match status" value="1"/>
</dbReference>
<evidence type="ECO:0000256" key="7">
    <source>
        <dbReference type="ARBA" id="ARBA00023146"/>
    </source>
</evidence>
<dbReference type="InterPro" id="IPR054509">
    <property type="entry name" value="LARS1_ULD"/>
</dbReference>
<dbReference type="InterPro" id="IPR015413">
    <property type="entry name" value="Methionyl/Leucyl_tRNA_Synth"/>
</dbReference>
<feature type="domain" description="Leucine--tRNA ligase RagD-binding" evidence="17">
    <location>
        <begin position="1088"/>
        <end position="1156"/>
    </location>
</feature>
<dbReference type="GO" id="GO:0002161">
    <property type="term" value="F:aminoacyl-tRNA deacylase activity"/>
    <property type="evidence" value="ECO:0007669"/>
    <property type="project" value="InterPro"/>
</dbReference>
<keyword evidence="3 10" id="KW-0436">Ligase</keyword>
<evidence type="ECO:0000256" key="8">
    <source>
        <dbReference type="ARBA" id="ARBA00030520"/>
    </source>
</evidence>
<sequence>MFVVHTITIFISETIVFVIFLLFYHYCIFVRRIRQSMESKDHSEHIKCKRAPEPVKETGNRSQKSVHEDFTQEDDDVFSSKNIRQPGSGKKHKKVAPTSKNDDNTQTSKNERRALDSPLLKTATESASTQTLFNSPAAQGNKLRVLKMAGALKERKKVAQLLEKETEIQKLWQQENAFEANSTDGREKFLVTFPYPYMNGRIHLGHTFTVSKCEFTAGYQRLKGRNVLFPFGFHCTGMPIKACADKLKLEMEDYGYPPQFPEGADQPKEKEKLSAIEEITKDKSKGKKSKVIAKSGNAKYQWQIMQSLGLDDEEIKKFSDPNYWLNYFPPHWMSDLKRMGLKADWRRSFITTDVNPYYDSFVRWQFNKLRAASKIDFGKRYTIYSPKDGQPCMDHDRASGEGVGPQEYTLIKLQVLDPKPQTLASISQPVFLVAATLRPETMYGQTNCYLHPDINYSAFYATANEDQVFIATARAARNMSYQGLTKEDSKIRYVEGLEKVPGSKLLGAALSAPLAHYKRVYALPMLTIKDDKGTGVVTSVPSDSPDDFAALTDLKKKKPLREKYGITDEMVLPFEPVPIIEIEGLGKLAAVEMCSRLKIESQNEKDKLEEAKKEVYLKGFYDGVMIVGKYAGKKTADVKKSIQDDLIAENLALKYVEPEKKVISRSGDECVVALCDQWYLNYGDENWKRDAKRVLEQVNTFNEETRRQLDVTIDWLHEHACSRSYGLGTKLPWDPQYLIESLSDSTIYNAYYTVAHLLQQGPLDGSVVGPAGIRPDQLTEDVWSYLFLGAPYDAKTMPVEEERLQSLRKEFLYWYPIDMRASGKDLLQNHLSYLIFNHVAIWPEDEQKWPKGIRANGHLLLNNEKMSKSTGNFMTLEEAIERFSADGMRLSLADAGDGLEDANFVFSMADAAILRLFNLIEWVKDMVALRSSNSFRKGVSTFADRVFLNEMNKAILITEKHYDQTLFKDALKTGFFEYQALRDMYRELCGGSDSAMSEELVFRFIETQALILSPVCPHIGEQIWRLLGKEGLIVNSSWPKAEPVDEKLCQEANFMRDTMTEFRARLKNYLQPKKKAAVEAPTEAVIFVAKEYPPWQKTILCLLQRLAQEHNGTLPDNKAISLLLGKEESLKKYMKKAMPFVQMIKVEYEQKGETALFFESLYDQTAILTENTDYIMNALDLDRLSIRHTDEQGIDANLIETIMPGAPLINFLPPGASVKLTARNVDVANAMFDVELPVVDGDSVGLLLRKLRRLNKAVKPRMTVSLYRYKDPVGGDRKLIRCSEPLVENELMPENALLQVAEDKKISLSHGGSKQPLGETIVYVASSK</sequence>
<dbReference type="InterPro" id="IPR002300">
    <property type="entry name" value="aa-tRNA-synth_Ia"/>
</dbReference>
<evidence type="ECO:0000259" key="17">
    <source>
        <dbReference type="Pfam" id="PF24810"/>
    </source>
</evidence>
<dbReference type="NCBIfam" id="TIGR00395">
    <property type="entry name" value="leuS_arch"/>
    <property type="match status" value="1"/>
</dbReference>
<dbReference type="PROSITE" id="PS00178">
    <property type="entry name" value="AA_TRNA_LIGASE_I"/>
    <property type="match status" value="1"/>
</dbReference>
<gene>
    <name evidence="18" type="ORF">CAUJ_LOCUS4359</name>
</gene>
<dbReference type="Gene3D" id="1.10.730.10">
    <property type="entry name" value="Isoleucyl-tRNA Synthetase, Domain 1"/>
    <property type="match status" value="1"/>
</dbReference>
<evidence type="ECO:0000256" key="9">
    <source>
        <dbReference type="ARBA" id="ARBA00047469"/>
    </source>
</evidence>
<dbReference type="InterPro" id="IPR001412">
    <property type="entry name" value="aa-tRNA-synth_I_CS"/>
</dbReference>
<dbReference type="SUPFAM" id="SSF52374">
    <property type="entry name" value="Nucleotidylyl transferase"/>
    <property type="match status" value="1"/>
</dbReference>
<feature type="domain" description="Leucine--tRNA ligase ubiquitin-like" evidence="16">
    <location>
        <begin position="1216"/>
        <end position="1325"/>
    </location>
</feature>
<feature type="domain" description="Methionyl/Leucyl tRNA synthetase" evidence="15">
    <location>
        <begin position="823"/>
        <end position="907"/>
    </location>
</feature>
<evidence type="ECO:0000259" key="13">
    <source>
        <dbReference type="Pfam" id="PF00133"/>
    </source>
</evidence>
<comment type="similarity">
    <text evidence="1 10">Belongs to the class-I aminoacyl-tRNA synthetase family.</text>
</comment>
<comment type="caution">
    <text evidence="18">The sequence shown here is derived from an EMBL/GenBank/DDBJ whole genome shotgun (WGS) entry which is preliminary data.</text>
</comment>
<evidence type="ECO:0000313" key="18">
    <source>
        <dbReference type="EMBL" id="CAD6188440.1"/>
    </source>
</evidence>
<evidence type="ECO:0000256" key="12">
    <source>
        <dbReference type="SAM" id="Phobius"/>
    </source>
</evidence>
<dbReference type="InterPro" id="IPR055416">
    <property type="entry name" value="RBD_LARS1"/>
</dbReference>
<dbReference type="InterPro" id="IPR014729">
    <property type="entry name" value="Rossmann-like_a/b/a_fold"/>
</dbReference>
<evidence type="ECO:0000256" key="11">
    <source>
        <dbReference type="SAM" id="MobiDB-lite"/>
    </source>
</evidence>
<dbReference type="Gene3D" id="3.40.50.620">
    <property type="entry name" value="HUPs"/>
    <property type="match status" value="1"/>
</dbReference>
<dbReference type="Proteomes" id="UP000835052">
    <property type="component" value="Unassembled WGS sequence"/>
</dbReference>
<evidence type="ECO:0000313" key="19">
    <source>
        <dbReference type="Proteomes" id="UP000835052"/>
    </source>
</evidence>
<dbReference type="SUPFAM" id="SSF50677">
    <property type="entry name" value="ValRS/IleRS/LeuRS editing domain"/>
    <property type="match status" value="1"/>
</dbReference>
<feature type="domain" description="Aminoacyl-tRNA synthetase class Ia" evidence="13">
    <location>
        <begin position="168"/>
        <end position="246"/>
    </location>
</feature>
<keyword evidence="4 10" id="KW-0547">Nucleotide-binding</keyword>
<dbReference type="CDD" id="cd07959">
    <property type="entry name" value="Anticodon_Ia_Leu_AEc"/>
    <property type="match status" value="1"/>
</dbReference>
<keyword evidence="5 10" id="KW-0067">ATP-binding</keyword>
<dbReference type="OrthoDB" id="10249672at2759"/>
<proteinExistence type="inferred from homology"/>
<keyword evidence="7 10" id="KW-0030">Aminoacyl-tRNA synthetase</keyword>
<protein>
    <recommendedName>
        <fullName evidence="2">leucine--tRNA ligase</fullName>
        <ecNumber evidence="2">6.1.1.4</ecNumber>
    </recommendedName>
    <alternativeName>
        <fullName evidence="8">Leucyl-tRNA synthetase</fullName>
    </alternativeName>
</protein>
<dbReference type="Pfam" id="PF22947">
    <property type="entry name" value="ULD_3"/>
    <property type="match status" value="1"/>
</dbReference>
<keyword evidence="19" id="KW-1185">Reference proteome</keyword>
<evidence type="ECO:0000259" key="14">
    <source>
        <dbReference type="Pfam" id="PF08264"/>
    </source>
</evidence>
<evidence type="ECO:0000256" key="5">
    <source>
        <dbReference type="ARBA" id="ARBA00022840"/>
    </source>
</evidence>
<dbReference type="InterPro" id="IPR009080">
    <property type="entry name" value="tRNAsynth_Ia_anticodon-bd"/>
</dbReference>
<evidence type="ECO:0000256" key="10">
    <source>
        <dbReference type="RuleBase" id="RU363035"/>
    </source>
</evidence>
<dbReference type="SUPFAM" id="SSF47323">
    <property type="entry name" value="Anticodon-binding domain of a subclass of class I aminoacyl-tRNA synthetases"/>
    <property type="match status" value="1"/>
</dbReference>
<feature type="domain" description="Methionyl/Valyl/Leucyl/Isoleucyl-tRNA synthetase anticodon-binding" evidence="14">
    <location>
        <begin position="944"/>
        <end position="1064"/>
    </location>
</feature>
<evidence type="ECO:0000256" key="4">
    <source>
        <dbReference type="ARBA" id="ARBA00022741"/>
    </source>
</evidence>
<evidence type="ECO:0000256" key="3">
    <source>
        <dbReference type="ARBA" id="ARBA00022598"/>
    </source>
</evidence>
<feature type="compositionally biased region" description="Basic and acidic residues" evidence="11">
    <location>
        <begin position="40"/>
        <end position="70"/>
    </location>
</feature>
<evidence type="ECO:0000259" key="16">
    <source>
        <dbReference type="Pfam" id="PF22947"/>
    </source>
</evidence>